<evidence type="ECO:0000313" key="2">
    <source>
        <dbReference type="Proteomes" id="UP000318416"/>
    </source>
</evidence>
<gene>
    <name evidence="1" type="ORF">FB465_1859</name>
</gene>
<name>A0A561EML7_9ACTN</name>
<reference evidence="1 2" key="1">
    <citation type="submission" date="2019-06" db="EMBL/GenBank/DDBJ databases">
        <title>Sequencing the genomes of 1000 actinobacteria strains.</title>
        <authorList>
            <person name="Klenk H.-P."/>
        </authorList>
    </citation>
    <scope>NUCLEOTIDE SEQUENCE [LARGE SCALE GENOMIC DNA]</scope>
    <source>
        <strain evidence="1 2">DSM 41649</strain>
    </source>
</reference>
<evidence type="ECO:0000313" key="1">
    <source>
        <dbReference type="EMBL" id="TWE16866.1"/>
    </source>
</evidence>
<sequence>MELRIALEDWADVDVAQLALGQALGIFPKDAGVREFKYVFWSANPLGDALYAQLLKLVDGKVLERRDEPDIQFRWILTDPHLAASVD</sequence>
<comment type="caution">
    <text evidence="1">The sequence shown here is derived from an EMBL/GenBank/DDBJ whole genome shotgun (WGS) entry which is preliminary data.</text>
</comment>
<dbReference type="Proteomes" id="UP000318416">
    <property type="component" value="Unassembled WGS sequence"/>
</dbReference>
<organism evidence="1 2">
    <name type="scientific">Kitasatospora atroaurantiaca</name>
    <dbReference type="NCBI Taxonomy" id="285545"/>
    <lineage>
        <taxon>Bacteria</taxon>
        <taxon>Bacillati</taxon>
        <taxon>Actinomycetota</taxon>
        <taxon>Actinomycetes</taxon>
        <taxon>Kitasatosporales</taxon>
        <taxon>Streptomycetaceae</taxon>
        <taxon>Kitasatospora</taxon>
    </lineage>
</organism>
<dbReference type="AlphaFoldDB" id="A0A561EML7"/>
<dbReference type="OrthoDB" id="4277653at2"/>
<proteinExistence type="predicted"/>
<keyword evidence="2" id="KW-1185">Reference proteome</keyword>
<dbReference type="EMBL" id="VIVR01000001">
    <property type="protein sequence ID" value="TWE16866.1"/>
    <property type="molecule type" value="Genomic_DNA"/>
</dbReference>
<protein>
    <submittedName>
        <fullName evidence="1">Uncharacterized protein</fullName>
    </submittedName>
</protein>
<accession>A0A561EML7</accession>
<dbReference type="RefSeq" id="WP_145789311.1">
    <property type="nucleotide sequence ID" value="NZ_BAAABR010000036.1"/>
</dbReference>